<dbReference type="EMBL" id="SFBE01000145">
    <property type="protein sequence ID" value="TRU51095.1"/>
    <property type="molecule type" value="Genomic_DNA"/>
</dbReference>
<proteinExistence type="predicted"/>
<evidence type="ECO:0000313" key="2">
    <source>
        <dbReference type="Proteomes" id="UP000316958"/>
    </source>
</evidence>
<name>A0A552FWJ4_MICAE</name>
<organism evidence="1 2">
    <name type="scientific">Microcystis aeruginosa Ma_QC_Ch_20071001_S25D</name>
    <dbReference type="NCBI Taxonomy" id="2486250"/>
    <lineage>
        <taxon>Bacteria</taxon>
        <taxon>Bacillati</taxon>
        <taxon>Cyanobacteriota</taxon>
        <taxon>Cyanophyceae</taxon>
        <taxon>Oscillatoriophycideae</taxon>
        <taxon>Chroococcales</taxon>
        <taxon>Microcystaceae</taxon>
        <taxon>Microcystis</taxon>
    </lineage>
</organism>
<sequence length="120" mass="13988">MLKEQQLFDLYSSYGFTQGEELYLPISHSLNFLQDCQQNELAIIGIEGFIYENGEIIPQLDLIADFSSISTSDWQNYQNICNSAAKNFLLSVNIKDKSMVFNFVILSRYEWENSIYSRFK</sequence>
<reference evidence="1 2" key="1">
    <citation type="submission" date="2019-01" db="EMBL/GenBank/DDBJ databases">
        <title>Coherence of Microcystis species and biogeography revealed through population genomics.</title>
        <authorList>
            <person name="Perez-Carrascal O.M."/>
            <person name="Terrat Y."/>
            <person name="Giani A."/>
            <person name="Fortin N."/>
            <person name="Tromas N."/>
            <person name="Shapiro B.J."/>
        </authorList>
    </citation>
    <scope>NUCLEOTIDE SEQUENCE [LARGE SCALE GENOMIC DNA]</scope>
    <source>
        <strain evidence="1">Ma_QC_Ch_20071001_S25D</strain>
    </source>
</reference>
<evidence type="ECO:0008006" key="3">
    <source>
        <dbReference type="Google" id="ProtNLM"/>
    </source>
</evidence>
<protein>
    <recommendedName>
        <fullName evidence="3">Immunity protein 40 domain-containing protein</fullName>
    </recommendedName>
</protein>
<evidence type="ECO:0000313" key="1">
    <source>
        <dbReference type="EMBL" id="TRU51095.1"/>
    </source>
</evidence>
<accession>A0A552FWJ4</accession>
<comment type="caution">
    <text evidence="1">The sequence shown here is derived from an EMBL/GenBank/DDBJ whole genome shotgun (WGS) entry which is preliminary data.</text>
</comment>
<dbReference type="AlphaFoldDB" id="A0A552FWJ4"/>
<dbReference type="Proteomes" id="UP000316958">
    <property type="component" value="Unassembled WGS sequence"/>
</dbReference>
<gene>
    <name evidence="1" type="ORF">EWV57_08670</name>
</gene>